<dbReference type="PANTHER" id="PTHR11802">
    <property type="entry name" value="SERINE PROTEASE FAMILY S10 SERINE CARBOXYPEPTIDASE"/>
    <property type="match status" value="1"/>
</dbReference>
<dbReference type="OrthoDB" id="443318at2759"/>
<dbReference type="PaxDb" id="3218-PP1S392_11V6.1"/>
<dbReference type="Gene3D" id="6.10.250.940">
    <property type="match status" value="1"/>
</dbReference>
<dbReference type="EnsemblPlants" id="Pp3c17_7990V3.2">
    <property type="protein sequence ID" value="Pp3c17_7990V3.2"/>
    <property type="gene ID" value="Pp3c17_7990"/>
</dbReference>
<dbReference type="GeneID" id="112294681"/>
<name>A0A2K1J345_PHYPA</name>
<organism evidence="6">
    <name type="scientific">Physcomitrium patens</name>
    <name type="common">Spreading-leaved earth moss</name>
    <name type="synonym">Physcomitrella patens</name>
    <dbReference type="NCBI Taxonomy" id="3218"/>
    <lineage>
        <taxon>Eukaryota</taxon>
        <taxon>Viridiplantae</taxon>
        <taxon>Streptophyta</taxon>
        <taxon>Embryophyta</taxon>
        <taxon>Bryophyta</taxon>
        <taxon>Bryophytina</taxon>
        <taxon>Bryopsida</taxon>
        <taxon>Funariidae</taxon>
        <taxon>Funariales</taxon>
        <taxon>Funariaceae</taxon>
        <taxon>Physcomitrium</taxon>
    </lineage>
</organism>
<dbReference type="InterPro" id="IPR029058">
    <property type="entry name" value="AB_hydrolase_fold"/>
</dbReference>
<dbReference type="PROSITE" id="PS00131">
    <property type="entry name" value="CARBOXYPEPT_SER_SER"/>
    <property type="match status" value="1"/>
</dbReference>
<protein>
    <recommendedName>
        <fullName evidence="5">Carboxypeptidase</fullName>
        <ecNumber evidence="5">3.4.16.-</ecNumber>
    </recommendedName>
</protein>
<reference evidence="6 8" key="2">
    <citation type="journal article" date="2018" name="Plant J.">
        <title>The Physcomitrella patens chromosome-scale assembly reveals moss genome structure and evolution.</title>
        <authorList>
            <person name="Lang D."/>
            <person name="Ullrich K.K."/>
            <person name="Murat F."/>
            <person name="Fuchs J."/>
            <person name="Jenkins J."/>
            <person name="Haas F.B."/>
            <person name="Piednoel M."/>
            <person name="Gundlach H."/>
            <person name="Van Bel M."/>
            <person name="Meyberg R."/>
            <person name="Vives C."/>
            <person name="Morata J."/>
            <person name="Symeonidi A."/>
            <person name="Hiss M."/>
            <person name="Muchero W."/>
            <person name="Kamisugi Y."/>
            <person name="Saleh O."/>
            <person name="Blanc G."/>
            <person name="Decker E.L."/>
            <person name="van Gessel N."/>
            <person name="Grimwood J."/>
            <person name="Hayes R.D."/>
            <person name="Graham S.W."/>
            <person name="Gunter L.E."/>
            <person name="McDaniel S.F."/>
            <person name="Hoernstein S.N.W."/>
            <person name="Larsson A."/>
            <person name="Li F.W."/>
            <person name="Perroud P.F."/>
            <person name="Phillips J."/>
            <person name="Ranjan P."/>
            <person name="Rokshar D.S."/>
            <person name="Rothfels C.J."/>
            <person name="Schneider L."/>
            <person name="Shu S."/>
            <person name="Stevenson D.W."/>
            <person name="Thummler F."/>
            <person name="Tillich M."/>
            <person name="Villarreal Aguilar J.C."/>
            <person name="Widiez T."/>
            <person name="Wong G.K."/>
            <person name="Wymore A."/>
            <person name="Zhang Y."/>
            <person name="Zimmer A.D."/>
            <person name="Quatrano R.S."/>
            <person name="Mayer K.F.X."/>
            <person name="Goodstein D."/>
            <person name="Casacuberta J.M."/>
            <person name="Vandepoele K."/>
            <person name="Reski R."/>
            <person name="Cuming A.C."/>
            <person name="Tuskan G.A."/>
            <person name="Maumus F."/>
            <person name="Salse J."/>
            <person name="Schmutz J."/>
            <person name="Rensing S.A."/>
        </authorList>
    </citation>
    <scope>NUCLEOTIDE SEQUENCE [LARGE SCALE GENOMIC DNA]</scope>
    <source>
        <strain evidence="7 8">cv. Gransden 2004</strain>
    </source>
</reference>
<dbReference type="RefSeq" id="XP_024401179.1">
    <property type="nucleotide sequence ID" value="XM_024545411.2"/>
</dbReference>
<dbReference type="EMBL" id="ABEU02000017">
    <property type="protein sequence ID" value="PNR35943.1"/>
    <property type="molecule type" value="Genomic_DNA"/>
</dbReference>
<keyword evidence="2 5" id="KW-0732">Signal</keyword>
<evidence type="ECO:0000313" key="6">
    <source>
        <dbReference type="EMBL" id="PNR35943.1"/>
    </source>
</evidence>
<dbReference type="Gramene" id="Pp3c17_7990V3.1">
    <property type="protein sequence ID" value="Pp3c17_7990V3.1"/>
    <property type="gene ID" value="Pp3c17_7990"/>
</dbReference>
<dbReference type="OMA" id="WNREANT"/>
<reference evidence="6 8" key="1">
    <citation type="journal article" date="2008" name="Science">
        <title>The Physcomitrella genome reveals evolutionary insights into the conquest of land by plants.</title>
        <authorList>
            <person name="Rensing S."/>
            <person name="Lang D."/>
            <person name="Zimmer A."/>
            <person name="Terry A."/>
            <person name="Salamov A."/>
            <person name="Shapiro H."/>
            <person name="Nishiyama T."/>
            <person name="Perroud P.-F."/>
            <person name="Lindquist E."/>
            <person name="Kamisugi Y."/>
            <person name="Tanahashi T."/>
            <person name="Sakakibara K."/>
            <person name="Fujita T."/>
            <person name="Oishi K."/>
            <person name="Shin-I T."/>
            <person name="Kuroki Y."/>
            <person name="Toyoda A."/>
            <person name="Suzuki Y."/>
            <person name="Hashimoto A."/>
            <person name="Yamaguchi K."/>
            <person name="Sugano A."/>
            <person name="Kohara Y."/>
            <person name="Fujiyama A."/>
            <person name="Anterola A."/>
            <person name="Aoki S."/>
            <person name="Ashton N."/>
            <person name="Barbazuk W.B."/>
            <person name="Barker E."/>
            <person name="Bennetzen J."/>
            <person name="Bezanilla M."/>
            <person name="Blankenship R."/>
            <person name="Cho S.H."/>
            <person name="Dutcher S."/>
            <person name="Estelle M."/>
            <person name="Fawcett J.A."/>
            <person name="Gundlach H."/>
            <person name="Hanada K."/>
            <person name="Heyl A."/>
            <person name="Hicks K.A."/>
            <person name="Hugh J."/>
            <person name="Lohr M."/>
            <person name="Mayer K."/>
            <person name="Melkozernov A."/>
            <person name="Murata T."/>
            <person name="Nelson D."/>
            <person name="Pils B."/>
            <person name="Prigge M."/>
            <person name="Reiss B."/>
            <person name="Renner T."/>
            <person name="Rombauts S."/>
            <person name="Rushton P."/>
            <person name="Sanderfoot A."/>
            <person name="Schween G."/>
            <person name="Shiu S.-H."/>
            <person name="Stueber K."/>
            <person name="Theodoulou F.L."/>
            <person name="Tu H."/>
            <person name="Van de Peer Y."/>
            <person name="Verrier P.J."/>
            <person name="Waters E."/>
            <person name="Wood A."/>
            <person name="Yang L."/>
            <person name="Cove D."/>
            <person name="Cuming A."/>
            <person name="Hasebe M."/>
            <person name="Lucas S."/>
            <person name="Mishler D.B."/>
            <person name="Reski R."/>
            <person name="Grigoriev I."/>
            <person name="Quatrano R.S."/>
            <person name="Boore J.L."/>
        </authorList>
    </citation>
    <scope>NUCLEOTIDE SEQUENCE [LARGE SCALE GENOMIC DNA]</scope>
    <source>
        <strain evidence="7 8">cv. Gransden 2004</strain>
    </source>
</reference>
<dbReference type="Gene3D" id="3.40.50.1820">
    <property type="entry name" value="alpha/beta hydrolase"/>
    <property type="match status" value="1"/>
</dbReference>
<gene>
    <name evidence="7" type="primary">LOC112294681</name>
    <name evidence="6" type="ORF">PHYPA_021793</name>
</gene>
<dbReference type="EC" id="3.4.16.-" evidence="5"/>
<dbReference type="FunFam" id="3.40.50.11320:FF:000002">
    <property type="entry name" value="Carboxypeptidase"/>
    <property type="match status" value="1"/>
</dbReference>
<feature type="chain" id="PRO_5043074832" description="Carboxypeptidase" evidence="5">
    <location>
        <begin position="26"/>
        <end position="474"/>
    </location>
</feature>
<keyword evidence="5" id="KW-0645">Protease</keyword>
<proteinExistence type="inferred from homology"/>
<dbReference type="GO" id="GO:0006508">
    <property type="term" value="P:proteolysis"/>
    <property type="evidence" value="ECO:0007669"/>
    <property type="project" value="UniProtKB-KW"/>
</dbReference>
<reference evidence="7" key="3">
    <citation type="submission" date="2020-12" db="UniProtKB">
        <authorList>
            <consortium name="EnsemblPlants"/>
        </authorList>
    </citation>
    <scope>IDENTIFICATION</scope>
</reference>
<dbReference type="AlphaFoldDB" id="A0A2K1J345"/>
<dbReference type="InterPro" id="IPR018202">
    <property type="entry name" value="Ser_caboxypep_ser_AS"/>
</dbReference>
<dbReference type="EnsemblPlants" id="Pp3c17_7990V3.1">
    <property type="protein sequence ID" value="Pp3c17_7990V3.1"/>
    <property type="gene ID" value="Pp3c17_7990"/>
</dbReference>
<keyword evidence="5" id="KW-0378">Hydrolase</keyword>
<evidence type="ECO:0000256" key="2">
    <source>
        <dbReference type="ARBA" id="ARBA00022729"/>
    </source>
</evidence>
<keyword evidence="4" id="KW-0325">Glycoprotein</keyword>
<keyword evidence="8" id="KW-1185">Reference proteome</keyword>
<evidence type="ECO:0000313" key="8">
    <source>
        <dbReference type="Proteomes" id="UP000006727"/>
    </source>
</evidence>
<evidence type="ECO:0000256" key="3">
    <source>
        <dbReference type="ARBA" id="ARBA00023157"/>
    </source>
</evidence>
<dbReference type="Proteomes" id="UP000006727">
    <property type="component" value="Chromosome 17"/>
</dbReference>
<evidence type="ECO:0000256" key="1">
    <source>
        <dbReference type="ARBA" id="ARBA00009431"/>
    </source>
</evidence>
<accession>A0A2K1J345</accession>
<evidence type="ECO:0000313" key="7">
    <source>
        <dbReference type="EnsemblPlants" id="Pp3c17_7990V3.1"/>
    </source>
</evidence>
<sequence length="474" mass="53309">MEGKMWNLLWTLAVVVVSVSGAVEGKQVSEKENWIQRAADQVKWLPGQPPVVLNQWAGYVNVGEDVGRYLFYFLSESPKNASGKPLVLWLNGGPGCSSLGVGWALEMGPFRVRENGTGLETNTHSWVRYANVLFLETPVGVGFSYSDDPKENHSSGDSITAEDNYMFLLRWLDRFPEYKDRDLYITGESYAGHYIPQLASLIHQRNRDSEQKINLKGMMVGNPSTDQYYDSIGTIDFWLAHSMISPQTHDQFMKVCNFTNCCSPQCNEVYNYAQQVEIGGIDYYAINALACNTDQNGNPLRRRLSQAFKATTKNNPFLGFRAGYDPCVSNSPEIYFNRKDVQEALHANVSGEIPYNWTSCSMDLSWTDSATTVLPLWEELIAAGYKIWIYSGDNDAVVPVTGTIYAIESLNLPITNRWYAWYHKTQVAGRTQWYKGVTFATVRGAGHEVAVTQPGRFLALFKYFLAGTELPPDP</sequence>
<dbReference type="InterPro" id="IPR001563">
    <property type="entry name" value="Peptidase_S10"/>
</dbReference>
<dbReference type="PRINTS" id="PR00724">
    <property type="entry name" value="CRBOXYPTASEC"/>
</dbReference>
<dbReference type="KEGG" id="ppp:112294681"/>
<dbReference type="SUPFAM" id="SSF53474">
    <property type="entry name" value="alpha/beta-Hydrolases"/>
    <property type="match status" value="1"/>
</dbReference>
<dbReference type="Pfam" id="PF00450">
    <property type="entry name" value="Peptidase_S10"/>
    <property type="match status" value="1"/>
</dbReference>
<dbReference type="PANTHER" id="PTHR11802:SF470">
    <property type="entry name" value="CARBOXYPEPTIDASE"/>
    <property type="match status" value="1"/>
</dbReference>
<dbReference type="Gramene" id="Pp3c17_7990V3.2">
    <property type="protein sequence ID" value="Pp3c17_7990V3.2"/>
    <property type="gene ID" value="Pp3c17_7990"/>
</dbReference>
<keyword evidence="3" id="KW-1015">Disulfide bond</keyword>
<dbReference type="GO" id="GO:0004185">
    <property type="term" value="F:serine-type carboxypeptidase activity"/>
    <property type="evidence" value="ECO:0000318"/>
    <property type="project" value="GO_Central"/>
</dbReference>
<evidence type="ECO:0000256" key="5">
    <source>
        <dbReference type="RuleBase" id="RU361156"/>
    </source>
</evidence>
<keyword evidence="5" id="KW-0121">Carboxypeptidase</keyword>
<dbReference type="FunFam" id="3.40.50.1820:FF:000211">
    <property type="entry name" value="Carboxypeptidase"/>
    <property type="match status" value="1"/>
</dbReference>
<evidence type="ECO:0000256" key="4">
    <source>
        <dbReference type="ARBA" id="ARBA00023180"/>
    </source>
</evidence>
<feature type="signal peptide" evidence="5">
    <location>
        <begin position="1"/>
        <end position="25"/>
    </location>
</feature>
<comment type="similarity">
    <text evidence="1 5">Belongs to the peptidase S10 family.</text>
</comment>
<dbReference type="Gene3D" id="3.40.50.11320">
    <property type="match status" value="1"/>
</dbReference>